<keyword evidence="2" id="KW-0067">ATP-binding</keyword>
<dbReference type="GO" id="GO:0004713">
    <property type="term" value="F:protein tyrosine kinase activity"/>
    <property type="evidence" value="ECO:0007669"/>
    <property type="project" value="TreeGrafter"/>
</dbReference>
<gene>
    <name evidence="4" type="ORF">HDF08_003039</name>
</gene>
<protein>
    <submittedName>
        <fullName evidence="4">Capsular exopolysaccharide synthesis family protein</fullName>
    </submittedName>
</protein>
<dbReference type="SUPFAM" id="SSF52540">
    <property type="entry name" value="P-loop containing nucleoside triphosphate hydrolases"/>
    <property type="match status" value="1"/>
</dbReference>
<dbReference type="EMBL" id="JACCCU010000002">
    <property type="protein sequence ID" value="NYF90937.1"/>
    <property type="molecule type" value="Genomic_DNA"/>
</dbReference>
<evidence type="ECO:0000313" key="4">
    <source>
        <dbReference type="EMBL" id="NYF90937.1"/>
    </source>
</evidence>
<comment type="caution">
    <text evidence="4">The sequence shown here is derived from an EMBL/GenBank/DDBJ whole genome shotgun (WGS) entry which is preliminary data.</text>
</comment>
<dbReference type="GO" id="GO:0005524">
    <property type="term" value="F:ATP binding"/>
    <property type="evidence" value="ECO:0007669"/>
    <property type="project" value="UniProtKB-KW"/>
</dbReference>
<dbReference type="AlphaFoldDB" id="A0A852VH13"/>
<evidence type="ECO:0000313" key="5">
    <source>
        <dbReference type="Proteomes" id="UP000564385"/>
    </source>
</evidence>
<dbReference type="Proteomes" id="UP000564385">
    <property type="component" value="Unassembled WGS sequence"/>
</dbReference>
<evidence type="ECO:0000256" key="1">
    <source>
        <dbReference type="ARBA" id="ARBA00022741"/>
    </source>
</evidence>
<keyword evidence="1" id="KW-0547">Nucleotide-binding</keyword>
<organism evidence="4 5">
    <name type="scientific">Tunturiibacter lichenicola</name>
    <dbReference type="NCBI Taxonomy" id="2051959"/>
    <lineage>
        <taxon>Bacteria</taxon>
        <taxon>Pseudomonadati</taxon>
        <taxon>Acidobacteriota</taxon>
        <taxon>Terriglobia</taxon>
        <taxon>Terriglobales</taxon>
        <taxon>Acidobacteriaceae</taxon>
        <taxon>Tunturiibacter</taxon>
    </lineage>
</organism>
<dbReference type="NCBIfam" id="TIGR01007">
    <property type="entry name" value="eps_fam"/>
    <property type="match status" value="1"/>
</dbReference>
<dbReference type="PANTHER" id="PTHR32309">
    <property type="entry name" value="TYROSINE-PROTEIN KINASE"/>
    <property type="match status" value="1"/>
</dbReference>
<dbReference type="InterPro" id="IPR027417">
    <property type="entry name" value="P-loop_NTPase"/>
</dbReference>
<dbReference type="Gene3D" id="3.40.50.300">
    <property type="entry name" value="P-loop containing nucleotide triphosphate hydrolases"/>
    <property type="match status" value="1"/>
</dbReference>
<feature type="region of interest" description="Disordered" evidence="3">
    <location>
        <begin position="1"/>
        <end position="76"/>
    </location>
</feature>
<name>A0A852VH13_9BACT</name>
<proteinExistence type="predicted"/>
<sequence length="327" mass="35768">MSRIYEALQKAESERKLERREPERREPEPRTPEQSVHSAIYATAVATAEEEQSSFTSAVEPYVETRPSPVQPPVRVDPNALDVSKIPVRPWALSLERLPSLLERGPAVEQFRSLRSRIFELRDITPLKSIMVTSGLPQEGKSFISTNLALSLARHKSSKVLLIDGDMRRYTLHQFLGCESHPGLADYLAGKASLAEVMQRSEPFEGMTSGTAAITQNLTFIAGGNGGDKAADLSGSPRFEELIRLAAPHFDWIIVDSSPVLPVSDAVNLARACDGVLLVARSGQTKFPVAQRAQSELKASNILGFVLNAVQEAPQVGSYYGYDAAKP</sequence>
<dbReference type="PANTHER" id="PTHR32309:SF13">
    <property type="entry name" value="FERRIC ENTEROBACTIN TRANSPORT PROTEIN FEPE"/>
    <property type="match status" value="1"/>
</dbReference>
<dbReference type="GO" id="GO:0005886">
    <property type="term" value="C:plasma membrane"/>
    <property type="evidence" value="ECO:0007669"/>
    <property type="project" value="TreeGrafter"/>
</dbReference>
<reference evidence="4 5" key="1">
    <citation type="submission" date="2020-07" db="EMBL/GenBank/DDBJ databases">
        <title>Genomic Encyclopedia of Type Strains, Phase IV (KMG-V): Genome sequencing to study the core and pangenomes of soil and plant-associated prokaryotes.</title>
        <authorList>
            <person name="Whitman W."/>
        </authorList>
    </citation>
    <scope>NUCLEOTIDE SEQUENCE [LARGE SCALE GENOMIC DNA]</scope>
    <source>
        <strain evidence="4 5">M8UP22</strain>
    </source>
</reference>
<dbReference type="InterPro" id="IPR005702">
    <property type="entry name" value="Wzc-like_C"/>
</dbReference>
<feature type="compositionally biased region" description="Basic and acidic residues" evidence="3">
    <location>
        <begin position="9"/>
        <end position="31"/>
    </location>
</feature>
<dbReference type="InterPro" id="IPR050445">
    <property type="entry name" value="Bact_polysacc_biosynth/exp"/>
</dbReference>
<dbReference type="CDD" id="cd05387">
    <property type="entry name" value="BY-kinase"/>
    <property type="match status" value="1"/>
</dbReference>
<accession>A0A852VH13</accession>
<evidence type="ECO:0000256" key="3">
    <source>
        <dbReference type="SAM" id="MobiDB-lite"/>
    </source>
</evidence>
<evidence type="ECO:0000256" key="2">
    <source>
        <dbReference type="ARBA" id="ARBA00022840"/>
    </source>
</evidence>